<evidence type="ECO:0000256" key="2">
    <source>
        <dbReference type="ARBA" id="ARBA00023125"/>
    </source>
</evidence>
<reference evidence="5 6" key="1">
    <citation type="submission" date="2023-07" db="EMBL/GenBank/DDBJ databases">
        <authorList>
            <person name="Girao M."/>
            <person name="Carvalho M.F."/>
        </authorList>
    </citation>
    <scope>NUCLEOTIDE SEQUENCE [LARGE SCALE GENOMIC DNA]</scope>
    <source>
        <strain evidence="5 6">YIM65754</strain>
    </source>
</reference>
<keyword evidence="1" id="KW-0805">Transcription regulation</keyword>
<evidence type="ECO:0000256" key="3">
    <source>
        <dbReference type="ARBA" id="ARBA00023163"/>
    </source>
</evidence>
<dbReference type="SMART" id="SM00347">
    <property type="entry name" value="HTH_MARR"/>
    <property type="match status" value="1"/>
</dbReference>
<name>A0ABU7L9N3_9NOCA</name>
<dbReference type="Gene3D" id="1.10.10.10">
    <property type="entry name" value="Winged helix-like DNA-binding domain superfamily/Winged helix DNA-binding domain"/>
    <property type="match status" value="1"/>
</dbReference>
<dbReference type="Pfam" id="PF12802">
    <property type="entry name" value="MarR_2"/>
    <property type="match status" value="1"/>
</dbReference>
<gene>
    <name evidence="5" type="ORF">Q7514_12010</name>
</gene>
<keyword evidence="2" id="KW-0238">DNA-binding</keyword>
<dbReference type="InterPro" id="IPR000835">
    <property type="entry name" value="HTH_MarR-typ"/>
</dbReference>
<dbReference type="PROSITE" id="PS01117">
    <property type="entry name" value="HTH_MARR_1"/>
    <property type="match status" value="1"/>
</dbReference>
<dbReference type="InterPro" id="IPR036388">
    <property type="entry name" value="WH-like_DNA-bd_sf"/>
</dbReference>
<dbReference type="Proteomes" id="UP001336020">
    <property type="component" value="Unassembled WGS sequence"/>
</dbReference>
<dbReference type="PANTHER" id="PTHR33164:SF44">
    <property type="entry name" value="TRANSCRIPTIONAL REGULATORY PROTEIN"/>
    <property type="match status" value="1"/>
</dbReference>
<evidence type="ECO:0000313" key="5">
    <source>
        <dbReference type="EMBL" id="MEE2058247.1"/>
    </source>
</evidence>
<dbReference type="PANTHER" id="PTHR33164">
    <property type="entry name" value="TRANSCRIPTIONAL REGULATOR, MARR FAMILY"/>
    <property type="match status" value="1"/>
</dbReference>
<dbReference type="RefSeq" id="WP_330133468.1">
    <property type="nucleotide sequence ID" value="NZ_JAUTXY010000004.1"/>
</dbReference>
<dbReference type="InterPro" id="IPR036390">
    <property type="entry name" value="WH_DNA-bd_sf"/>
</dbReference>
<dbReference type="SUPFAM" id="SSF46785">
    <property type="entry name" value="Winged helix' DNA-binding domain"/>
    <property type="match status" value="1"/>
</dbReference>
<dbReference type="EMBL" id="JAUTXY010000004">
    <property type="protein sequence ID" value="MEE2058247.1"/>
    <property type="molecule type" value="Genomic_DNA"/>
</dbReference>
<dbReference type="InterPro" id="IPR039422">
    <property type="entry name" value="MarR/SlyA-like"/>
</dbReference>
<accession>A0ABU7L9N3</accession>
<dbReference type="InterPro" id="IPR023187">
    <property type="entry name" value="Tscrpt_reg_MarR-type_CS"/>
</dbReference>
<protein>
    <submittedName>
        <fullName evidence="5">MarR family transcriptional regulator</fullName>
    </submittedName>
</protein>
<sequence length="148" mass="16687">MFDPNRERELRAAIEDFFFGYRAFTALPDRLLAERGLGRTHHRILHFVRRDDGLSIGALLDILGITKQALHRPIKDLESQGLIVIAPDAADRRVRRLTITDGGRALEAELTDAQMRLLDDTFRQAGEGAEAAWRAVMDSLRANPSDPR</sequence>
<keyword evidence="6" id="KW-1185">Reference proteome</keyword>
<organism evidence="5 6">
    <name type="scientific">Rhodococcus artemisiae</name>
    <dbReference type="NCBI Taxonomy" id="714159"/>
    <lineage>
        <taxon>Bacteria</taxon>
        <taxon>Bacillati</taxon>
        <taxon>Actinomycetota</taxon>
        <taxon>Actinomycetes</taxon>
        <taxon>Mycobacteriales</taxon>
        <taxon>Nocardiaceae</taxon>
        <taxon>Rhodococcus</taxon>
    </lineage>
</organism>
<evidence type="ECO:0000313" key="6">
    <source>
        <dbReference type="Proteomes" id="UP001336020"/>
    </source>
</evidence>
<keyword evidence="3" id="KW-0804">Transcription</keyword>
<evidence type="ECO:0000259" key="4">
    <source>
        <dbReference type="PROSITE" id="PS50995"/>
    </source>
</evidence>
<comment type="caution">
    <text evidence="5">The sequence shown here is derived from an EMBL/GenBank/DDBJ whole genome shotgun (WGS) entry which is preliminary data.</text>
</comment>
<proteinExistence type="predicted"/>
<feature type="domain" description="HTH marR-type" evidence="4">
    <location>
        <begin position="7"/>
        <end position="142"/>
    </location>
</feature>
<evidence type="ECO:0000256" key="1">
    <source>
        <dbReference type="ARBA" id="ARBA00023015"/>
    </source>
</evidence>
<dbReference type="PROSITE" id="PS50995">
    <property type="entry name" value="HTH_MARR_2"/>
    <property type="match status" value="1"/>
</dbReference>